<dbReference type="GeneID" id="25985446"/>
<dbReference type="SMART" id="SM00320">
    <property type="entry name" value="WD40"/>
    <property type="match status" value="6"/>
</dbReference>
<keyword evidence="3" id="KW-0413">Isomerase</keyword>
<feature type="compositionally biased region" description="Low complexity" evidence="5">
    <location>
        <begin position="938"/>
        <end position="952"/>
    </location>
</feature>
<feature type="region of interest" description="Disordered" evidence="5">
    <location>
        <begin position="924"/>
        <end position="957"/>
    </location>
</feature>
<evidence type="ECO:0000259" key="6">
    <source>
        <dbReference type="PROSITE" id="PS50984"/>
    </source>
</evidence>
<sequence>MSAPSEPQVEACKRRLEEEMDERSPKRVKDGDSPDPPQFLTSFPSDAVPAVSRLGLKPTLPVMPPSLDIITDGKTDLSHRRGFIGEREVGIIGYAGDSDFTGVNGVIKQRFSCQRDLSIWTDVMASSSNDSKSLSTSGADTEVPKKEEDRGAAGEDAVVASLPADLNFEEHADWTTSTTIGLRPHFSDETIVALRRLFDEGRNPQPRQDSGWGSREKQRTEQMNEEEQAMNVGSGPQPSQGRGRGNGRGGAPNSNPYKAKDAREVVTQSARGAAHQAVRELLKGNFESTARDIGGKGQCLVLKWAASRSGGRDRKLCGTKDKRAITVQRVSLKRGSLTTQQVWRAVNGVRSGRRTEDGAVAERGERGTRIGDMEYSTHPLELGSLKGNHNVQAAVEDIDKAMKSIRDKGFINFYGMQRFGTSTVPTHVTGLLLLQGKWGEAIDSILSLREGEHPDCTRGRLAWLEDGDFSRALELMPRRSVAERSIWEHWRKGNRLEDKVGALGNSYIWNLMAAERMKLSNDQPLEGDLVYEHDAGDDDADNKETSSRDVKRLTSADLGQYTLADVILPLPGWNIEYPGGRIGQLYKDALLADGLDPLRLRRDQREYSLPGSYRRLIRKPTDVSWEHIRYTDPTLPLAQADEDRILNLNPPAADDPNGKFRALKITWSLGTASYATMALRELTREETAIWHQIGLTMNNEDQAHAGDGGKSEHPSRLERLVAANLETPAKTARDRPTGLHCERYVLSWASLTTDPFLETLVTRLYPDPRLPPSTLHLPSLSSPTGQDRDFDPALVVAFNRSAKLLTASDASRSGNKRLLAIGGEEGAIKIIDVDALEPHDSKWWSAHQNGIFDISWCDDDRHLSLRLHDVSGAGPRLLASLHGHTSTIKSTALLHESSSNVIVSGGRDGNINVYDLRCRGYTSTREENGPSLRRSSRTRSTTQISSTGQSSIDPVLTLRQPHNATVGKRTTADSVSWQTPPVANAQRSVARTITSLVALRAQPGILASGGSYDGIVKLWDIRCPEPTTALRFKSAPYGSLPDPTVAGGNPSRRPRSVNALCEQPSTGDLFVLCGDSKVHVLRPSWAKATSSDRSEAILPQKFVHPMLVTRSFYIRMALSPDGRRLACGSSTGGVMMWDVDRYPQNGEQTEATRLEIPHTTPEAPEVIALDWGKDMIAASSDDCATRIWQSNPVVSSQLMLKGQVREEWSGVDGSGQTVED</sequence>
<dbReference type="GO" id="GO:0009982">
    <property type="term" value="F:pseudouridine synthase activity"/>
    <property type="evidence" value="ECO:0007669"/>
    <property type="project" value="InterPro"/>
</dbReference>
<dbReference type="KEGG" id="tasa:A1Q1_01932"/>
<feature type="region of interest" description="Disordered" evidence="5">
    <location>
        <begin position="1"/>
        <end position="44"/>
    </location>
</feature>
<dbReference type="Gene3D" id="2.130.10.10">
    <property type="entry name" value="YVTN repeat-like/Quinoprotein amine dehydrogenase"/>
    <property type="match status" value="2"/>
</dbReference>
<evidence type="ECO:0000313" key="7">
    <source>
        <dbReference type="EMBL" id="EJT49021.1"/>
    </source>
</evidence>
<dbReference type="InterPro" id="IPR020103">
    <property type="entry name" value="PsdUridine_synth_cat_dom_sf"/>
</dbReference>
<dbReference type="RefSeq" id="XP_014180415.1">
    <property type="nucleotide sequence ID" value="XM_014324940.1"/>
</dbReference>
<dbReference type="InterPro" id="IPR001656">
    <property type="entry name" value="PsdUridine_synth_TruD"/>
</dbReference>
<reference evidence="7 8" key="1">
    <citation type="journal article" date="2012" name="Eukaryot. Cell">
        <title>Draft genome sequence of CBS 2479, the standard type strain of Trichosporon asahii.</title>
        <authorList>
            <person name="Yang R.Y."/>
            <person name="Li H.T."/>
            <person name="Zhu H."/>
            <person name="Zhou G.P."/>
            <person name="Wang M."/>
            <person name="Wang L."/>
        </authorList>
    </citation>
    <scope>NUCLEOTIDE SEQUENCE [LARGE SCALE GENOMIC DNA]</scope>
    <source>
        <strain evidence="8">ATCC 90039 / CBS 2479 / JCM 2466 / KCTC 7840 / NCYC 2677 / UAMH 7654</strain>
    </source>
</reference>
<keyword evidence="4" id="KW-0853">WD repeat</keyword>
<dbReference type="SUPFAM" id="SSF50978">
    <property type="entry name" value="WD40 repeat-like"/>
    <property type="match status" value="1"/>
</dbReference>
<organism evidence="7 8">
    <name type="scientific">Trichosporon asahii var. asahii (strain ATCC 90039 / CBS 2479 / JCM 2466 / KCTC 7840 / NBRC 103889/ NCYC 2677 / UAMH 7654)</name>
    <name type="common">Yeast</name>
    <dbReference type="NCBI Taxonomy" id="1186058"/>
    <lineage>
        <taxon>Eukaryota</taxon>
        <taxon>Fungi</taxon>
        <taxon>Dikarya</taxon>
        <taxon>Basidiomycota</taxon>
        <taxon>Agaricomycotina</taxon>
        <taxon>Tremellomycetes</taxon>
        <taxon>Trichosporonales</taxon>
        <taxon>Trichosporonaceae</taxon>
        <taxon>Trichosporon</taxon>
    </lineage>
</organism>
<proteinExistence type="inferred from homology"/>
<dbReference type="EMBL" id="ALBS01000182">
    <property type="protein sequence ID" value="EJT49021.1"/>
    <property type="molecule type" value="Genomic_DNA"/>
</dbReference>
<dbReference type="InterPro" id="IPR015943">
    <property type="entry name" value="WD40/YVTN_repeat-like_dom_sf"/>
</dbReference>
<dbReference type="InterPro" id="IPR042214">
    <property type="entry name" value="TruD_catalytic"/>
</dbReference>
<accession>J5T3Y7</accession>
<feature type="region of interest" description="Disordered" evidence="5">
    <location>
        <begin position="197"/>
        <end position="267"/>
    </location>
</feature>
<feature type="compositionally biased region" description="Low complexity" evidence="5">
    <location>
        <begin position="127"/>
        <end position="137"/>
    </location>
</feature>
<dbReference type="GO" id="GO:0003723">
    <property type="term" value="F:RNA binding"/>
    <property type="evidence" value="ECO:0007669"/>
    <property type="project" value="InterPro"/>
</dbReference>
<dbReference type="GO" id="GO:0008033">
    <property type="term" value="P:tRNA processing"/>
    <property type="evidence" value="ECO:0007669"/>
    <property type="project" value="UniProtKB-KW"/>
</dbReference>
<evidence type="ECO:0000256" key="4">
    <source>
        <dbReference type="PROSITE-ProRule" id="PRU00221"/>
    </source>
</evidence>
<gene>
    <name evidence="7" type="ORF">A1Q1_01932</name>
</gene>
<feature type="domain" description="TRUD" evidence="6">
    <location>
        <begin position="409"/>
        <end position="619"/>
    </location>
</feature>
<evidence type="ECO:0000256" key="5">
    <source>
        <dbReference type="SAM" id="MobiDB-lite"/>
    </source>
</evidence>
<feature type="compositionally biased region" description="Basic and acidic residues" evidence="5">
    <location>
        <begin position="142"/>
        <end position="153"/>
    </location>
</feature>
<protein>
    <submittedName>
        <fullName evidence="7">Pseudouridine synthase</fullName>
    </submittedName>
</protein>
<dbReference type="Pfam" id="PF00400">
    <property type="entry name" value="WD40"/>
    <property type="match status" value="1"/>
</dbReference>
<name>J5T3Y7_TRIAS</name>
<dbReference type="Proteomes" id="UP000002748">
    <property type="component" value="Unassembled WGS sequence"/>
</dbReference>
<dbReference type="PROSITE" id="PS50082">
    <property type="entry name" value="WD_REPEATS_2"/>
    <property type="match status" value="1"/>
</dbReference>
<dbReference type="PROSITE" id="PS50984">
    <property type="entry name" value="TRUD"/>
    <property type="match status" value="1"/>
</dbReference>
<feature type="compositionally biased region" description="Basic and acidic residues" evidence="5">
    <location>
        <begin position="11"/>
        <end position="32"/>
    </location>
</feature>
<dbReference type="CDD" id="cd02576">
    <property type="entry name" value="PseudoU_synth_ScPUS7"/>
    <property type="match status" value="1"/>
</dbReference>
<dbReference type="VEuPathDB" id="FungiDB:A1Q1_01932"/>
<dbReference type="InterPro" id="IPR020119">
    <property type="entry name" value="PsdUridine_synth_TruD_CS"/>
</dbReference>
<dbReference type="InterPro" id="IPR036322">
    <property type="entry name" value="WD40_repeat_dom_sf"/>
</dbReference>
<dbReference type="GO" id="GO:0001522">
    <property type="term" value="P:pseudouridine synthesis"/>
    <property type="evidence" value="ECO:0007669"/>
    <property type="project" value="InterPro"/>
</dbReference>
<dbReference type="SUPFAM" id="SSF55120">
    <property type="entry name" value="Pseudouridine synthase"/>
    <property type="match status" value="1"/>
</dbReference>
<dbReference type="Pfam" id="PF01142">
    <property type="entry name" value="TruD"/>
    <property type="match status" value="1"/>
</dbReference>
<evidence type="ECO:0000256" key="2">
    <source>
        <dbReference type="ARBA" id="ARBA00022694"/>
    </source>
</evidence>
<comment type="similarity">
    <text evidence="1">Belongs to the pseudouridine synthase TruD family.</text>
</comment>
<evidence type="ECO:0000256" key="3">
    <source>
        <dbReference type="ARBA" id="ARBA00023235"/>
    </source>
</evidence>
<dbReference type="GO" id="GO:0005634">
    <property type="term" value="C:nucleus"/>
    <property type="evidence" value="ECO:0007669"/>
    <property type="project" value="TreeGrafter"/>
</dbReference>
<dbReference type="Gene3D" id="1.10.1510.30">
    <property type="match status" value="1"/>
</dbReference>
<dbReference type="InterPro" id="IPR001680">
    <property type="entry name" value="WD40_rpt"/>
</dbReference>
<feature type="repeat" description="WD" evidence="4">
    <location>
        <begin position="881"/>
        <end position="917"/>
    </location>
</feature>
<feature type="region of interest" description="Disordered" evidence="5">
    <location>
        <begin position="127"/>
        <end position="154"/>
    </location>
</feature>
<dbReference type="PANTHER" id="PTHR13326:SF21">
    <property type="entry name" value="PSEUDOURIDYLATE SYNTHASE PUS7L"/>
    <property type="match status" value="1"/>
</dbReference>
<keyword evidence="2" id="KW-0819">tRNA processing</keyword>
<dbReference type="PROSITE" id="PS01268">
    <property type="entry name" value="UPF0024"/>
    <property type="match status" value="1"/>
</dbReference>
<dbReference type="AlphaFoldDB" id="J5T3Y7"/>
<dbReference type="PANTHER" id="PTHR13326">
    <property type="entry name" value="TRNA PSEUDOURIDINE SYNTHASE D"/>
    <property type="match status" value="1"/>
</dbReference>
<dbReference type="InterPro" id="IPR011760">
    <property type="entry name" value="PsdUridine_synth_TruD_insert"/>
</dbReference>
<evidence type="ECO:0000313" key="8">
    <source>
        <dbReference type="Proteomes" id="UP000002748"/>
    </source>
</evidence>
<dbReference type="HOGENOM" id="CLU_268749_0_0_1"/>
<evidence type="ECO:0000256" key="1">
    <source>
        <dbReference type="ARBA" id="ARBA00007953"/>
    </source>
</evidence>
<comment type="caution">
    <text evidence="7">The sequence shown here is derived from an EMBL/GenBank/DDBJ whole genome shotgun (WGS) entry which is preliminary data.</text>
</comment>
<dbReference type="OrthoDB" id="447290at2759"/>
<feature type="region of interest" description="Disordered" evidence="5">
    <location>
        <begin position="529"/>
        <end position="548"/>
    </location>
</feature>
<dbReference type="Gene3D" id="3.30.2350.20">
    <property type="entry name" value="TruD, catalytic domain"/>
    <property type="match status" value="1"/>
</dbReference>